<keyword evidence="2" id="KW-1185">Reference proteome</keyword>
<evidence type="ECO:0000313" key="2">
    <source>
        <dbReference type="Proteomes" id="UP000887013"/>
    </source>
</evidence>
<dbReference type="OrthoDB" id="6413274at2759"/>
<dbReference type="AlphaFoldDB" id="A0A8X6T9S9"/>
<evidence type="ECO:0000313" key="1">
    <source>
        <dbReference type="EMBL" id="GFS91098.1"/>
    </source>
</evidence>
<dbReference type="EMBL" id="BMAW01053462">
    <property type="protein sequence ID" value="GFS91098.1"/>
    <property type="molecule type" value="Genomic_DNA"/>
</dbReference>
<comment type="caution">
    <text evidence="1">The sequence shown here is derived from an EMBL/GenBank/DDBJ whole genome shotgun (WGS) entry which is preliminary data.</text>
</comment>
<sequence length="115" mass="13424">MDRGTKGQTKKLLVEFKKYHLNEWPSINPPLELTERLEEFEDVRRTLKPKLCLSLPFENKKLDHQLSSLISEDLKITTRELKISNLKDNTLRLIRVTILKEANIESVSIVILLTI</sequence>
<protein>
    <submittedName>
        <fullName evidence="1">Uncharacterized protein</fullName>
    </submittedName>
</protein>
<dbReference type="Proteomes" id="UP000887013">
    <property type="component" value="Unassembled WGS sequence"/>
</dbReference>
<accession>A0A8X6T9S9</accession>
<gene>
    <name evidence="1" type="ORF">NPIL_701791</name>
</gene>
<proteinExistence type="predicted"/>
<name>A0A8X6T9S9_NEPPI</name>
<reference evidence="1" key="1">
    <citation type="submission" date="2020-08" db="EMBL/GenBank/DDBJ databases">
        <title>Multicomponent nature underlies the extraordinary mechanical properties of spider dragline silk.</title>
        <authorList>
            <person name="Kono N."/>
            <person name="Nakamura H."/>
            <person name="Mori M."/>
            <person name="Yoshida Y."/>
            <person name="Ohtoshi R."/>
            <person name="Malay A.D."/>
            <person name="Moran D.A.P."/>
            <person name="Tomita M."/>
            <person name="Numata K."/>
            <person name="Arakawa K."/>
        </authorList>
    </citation>
    <scope>NUCLEOTIDE SEQUENCE</scope>
</reference>
<organism evidence="1 2">
    <name type="scientific">Nephila pilipes</name>
    <name type="common">Giant wood spider</name>
    <name type="synonym">Nephila maculata</name>
    <dbReference type="NCBI Taxonomy" id="299642"/>
    <lineage>
        <taxon>Eukaryota</taxon>
        <taxon>Metazoa</taxon>
        <taxon>Ecdysozoa</taxon>
        <taxon>Arthropoda</taxon>
        <taxon>Chelicerata</taxon>
        <taxon>Arachnida</taxon>
        <taxon>Araneae</taxon>
        <taxon>Araneomorphae</taxon>
        <taxon>Entelegynae</taxon>
        <taxon>Araneoidea</taxon>
        <taxon>Nephilidae</taxon>
        <taxon>Nephila</taxon>
    </lineage>
</organism>